<comment type="caution">
    <text evidence="2">The sequence shown here is derived from an EMBL/GenBank/DDBJ whole genome shotgun (WGS) entry which is preliminary data.</text>
</comment>
<proteinExistence type="predicted"/>
<evidence type="ECO:0000313" key="2">
    <source>
        <dbReference type="EMBL" id="KAJ1112849.1"/>
    </source>
</evidence>
<feature type="region of interest" description="Disordered" evidence="1">
    <location>
        <begin position="105"/>
        <end position="127"/>
    </location>
</feature>
<organism evidence="2 3">
    <name type="scientific">Pleurodeles waltl</name>
    <name type="common">Iberian ribbed newt</name>
    <dbReference type="NCBI Taxonomy" id="8319"/>
    <lineage>
        <taxon>Eukaryota</taxon>
        <taxon>Metazoa</taxon>
        <taxon>Chordata</taxon>
        <taxon>Craniata</taxon>
        <taxon>Vertebrata</taxon>
        <taxon>Euteleostomi</taxon>
        <taxon>Amphibia</taxon>
        <taxon>Batrachia</taxon>
        <taxon>Caudata</taxon>
        <taxon>Salamandroidea</taxon>
        <taxon>Salamandridae</taxon>
        <taxon>Pleurodelinae</taxon>
        <taxon>Pleurodeles</taxon>
    </lineage>
</organism>
<sequence length="127" mass="14207">MEAIDREICAKKKKVALLQHSLDTEGRKVLKHMPVVIVCDDNNDEVDEFAFYQNVGYQNQEKRNVIMILKNGGRGRATKKDGRLERELRVAANTEGGGAAEMAREHTMHGDTCSDNCCASERSLETP</sequence>
<dbReference type="Proteomes" id="UP001066276">
    <property type="component" value="Chromosome 8"/>
</dbReference>
<evidence type="ECO:0000256" key="1">
    <source>
        <dbReference type="SAM" id="MobiDB-lite"/>
    </source>
</evidence>
<reference evidence="2" key="1">
    <citation type="journal article" date="2022" name="bioRxiv">
        <title>Sequencing and chromosome-scale assembly of the giantPleurodeles waltlgenome.</title>
        <authorList>
            <person name="Brown T."/>
            <person name="Elewa A."/>
            <person name="Iarovenko S."/>
            <person name="Subramanian E."/>
            <person name="Araus A.J."/>
            <person name="Petzold A."/>
            <person name="Susuki M."/>
            <person name="Suzuki K.-i.T."/>
            <person name="Hayashi T."/>
            <person name="Toyoda A."/>
            <person name="Oliveira C."/>
            <person name="Osipova E."/>
            <person name="Leigh N.D."/>
            <person name="Simon A."/>
            <person name="Yun M.H."/>
        </authorList>
    </citation>
    <scope>NUCLEOTIDE SEQUENCE</scope>
    <source>
        <strain evidence="2">20211129_DDA</strain>
        <tissue evidence="2">Liver</tissue>
    </source>
</reference>
<accession>A0AAV7NDU3</accession>
<protein>
    <submittedName>
        <fullName evidence="2">Uncharacterized protein</fullName>
    </submittedName>
</protein>
<gene>
    <name evidence="2" type="ORF">NDU88_001110</name>
</gene>
<name>A0AAV7NDU3_PLEWA</name>
<dbReference type="EMBL" id="JANPWB010000012">
    <property type="protein sequence ID" value="KAJ1112849.1"/>
    <property type="molecule type" value="Genomic_DNA"/>
</dbReference>
<evidence type="ECO:0000313" key="3">
    <source>
        <dbReference type="Proteomes" id="UP001066276"/>
    </source>
</evidence>
<dbReference type="AlphaFoldDB" id="A0AAV7NDU3"/>
<keyword evidence="3" id="KW-1185">Reference proteome</keyword>